<sequence>MNRQAINAMSTFTMAAEYYLNLEEIDDNASAVTNQASNESTFTTIRLNLEVKVKTHQEIVAKVNEVVSTVQEQTNAPTSLLPWNTPATKYGDTLGLQQLTLDAPTQKKYIKDFRWFEAKNEPQRFYVRILLKVDGDFSEYFLHEASATLNSFDKTDQGGWVTYFRAVKACSDAINPHILCYIINLAEEATDSELTLHLLRVIGGDNTLGLKFAPAQVPKNLKGQVNSTPDWLHKRVMQVEGERATGTSVVKNLQKYFKNKQMLGSRVIIVDLSQPSWTKHTKQKRAFKEGLNAQILLNQRLCSVELDDVKLFASVTVNGRSYYIAQLLMQCKATRAVMVRGQVRKVPLFHSITILGSESAVLHYLPHSDQEAVSISQGFPVWMETVLGVSPHGYCSSSFISYCNGGTWDTATGVYTPPASQHDILEFVEVDVTNVQAAFLSSQENNALAREEDDLTAETKANPAPAVVNTDNVSLLTNNTGGTENTITLTEKNKSMMQTNASLVAELEKLKKIAKDQGIQLPPTEVVDLTNGEEQKEKEKEEEMKAPAAEDAEEKDKETDEEMKAPEAKDAEEMEESEKEKVEAIEDDPTKIPVPTTPNRTTGVSQGLATGTTEYVQNLNGLQGDQQQEVEDESMKSARSPRGERDTPAKSRRKGTAPPQPTPSPPGVNQRVLRSHSRGPVAAQKSK</sequence>
<proteinExistence type="predicted"/>
<accession>A0AAD3CIF2</accession>
<feature type="compositionally biased region" description="Polar residues" evidence="1">
    <location>
        <begin position="597"/>
        <end position="616"/>
    </location>
</feature>
<feature type="compositionally biased region" description="Basic and acidic residues" evidence="1">
    <location>
        <begin position="533"/>
        <end position="545"/>
    </location>
</feature>
<protein>
    <submittedName>
        <fullName evidence="2">Uncharacterized protein</fullName>
    </submittedName>
</protein>
<evidence type="ECO:0000313" key="4">
    <source>
        <dbReference type="Proteomes" id="UP001054902"/>
    </source>
</evidence>
<gene>
    <name evidence="2" type="ORF">CTEN210_03131</name>
    <name evidence="3" type="ORF">CTEN210_15069</name>
</gene>
<feature type="compositionally biased region" description="Basic and acidic residues" evidence="1">
    <location>
        <begin position="554"/>
        <end position="571"/>
    </location>
</feature>
<dbReference type="EMBL" id="BLLK01000022">
    <property type="protein sequence ID" value="GFH46657.1"/>
    <property type="molecule type" value="Genomic_DNA"/>
</dbReference>
<dbReference type="Proteomes" id="UP001054902">
    <property type="component" value="Unassembled WGS sequence"/>
</dbReference>
<feature type="compositionally biased region" description="Basic and acidic residues" evidence="1">
    <location>
        <begin position="633"/>
        <end position="649"/>
    </location>
</feature>
<dbReference type="EMBL" id="BLLK01000062">
    <property type="protein sequence ID" value="GFH58592.1"/>
    <property type="molecule type" value="Genomic_DNA"/>
</dbReference>
<organism evidence="2 4">
    <name type="scientific">Chaetoceros tenuissimus</name>
    <dbReference type="NCBI Taxonomy" id="426638"/>
    <lineage>
        <taxon>Eukaryota</taxon>
        <taxon>Sar</taxon>
        <taxon>Stramenopiles</taxon>
        <taxon>Ochrophyta</taxon>
        <taxon>Bacillariophyta</taxon>
        <taxon>Coscinodiscophyceae</taxon>
        <taxon>Chaetocerotophycidae</taxon>
        <taxon>Chaetocerotales</taxon>
        <taxon>Chaetocerotaceae</taxon>
        <taxon>Chaetoceros</taxon>
    </lineage>
</organism>
<reference evidence="2 4" key="2">
    <citation type="journal article" date="2021" name="Sci. Rep.">
        <title>The genome of the diatom Chaetoceros tenuissimus carries an ancient integrated fragment of an extant virus.</title>
        <authorList>
            <person name="Hongo Y."/>
            <person name="Kimura K."/>
            <person name="Takaki Y."/>
            <person name="Yoshida Y."/>
            <person name="Baba S."/>
            <person name="Kobayashi G."/>
            <person name="Nagasaki K."/>
            <person name="Hano T."/>
            <person name="Tomaru Y."/>
        </authorList>
    </citation>
    <scope>NUCLEOTIDE SEQUENCE [LARGE SCALE GENOMIC DNA]</scope>
    <source>
        <strain evidence="2 4">NIES-3715</strain>
    </source>
</reference>
<feature type="compositionally biased region" description="Basic and acidic residues" evidence="1">
    <location>
        <begin position="578"/>
        <end position="590"/>
    </location>
</feature>
<feature type="region of interest" description="Disordered" evidence="1">
    <location>
        <begin position="523"/>
        <end position="687"/>
    </location>
</feature>
<reference evidence="2" key="1">
    <citation type="submission" date="2020-02" db="EMBL/GenBank/DDBJ databases">
        <authorList>
            <person name="Hongo Y."/>
            <person name="Kimura K."/>
            <person name="Takaki Y."/>
            <person name="Tomaru Y."/>
        </authorList>
    </citation>
    <scope>NUCLEOTIDE SEQUENCE</scope>
    <source>
        <strain evidence="2">NIES-3715</strain>
    </source>
</reference>
<keyword evidence="4" id="KW-1185">Reference proteome</keyword>
<evidence type="ECO:0000313" key="2">
    <source>
        <dbReference type="EMBL" id="GFH46657.1"/>
    </source>
</evidence>
<comment type="caution">
    <text evidence="2">The sequence shown here is derived from an EMBL/GenBank/DDBJ whole genome shotgun (WGS) entry which is preliminary data.</text>
</comment>
<evidence type="ECO:0000313" key="3">
    <source>
        <dbReference type="EMBL" id="GFH58592.1"/>
    </source>
</evidence>
<name>A0AAD3CIF2_9STRA</name>
<dbReference type="AlphaFoldDB" id="A0AAD3CIF2"/>
<feature type="compositionally biased region" description="Low complexity" evidence="1">
    <location>
        <begin position="617"/>
        <end position="627"/>
    </location>
</feature>
<evidence type="ECO:0000256" key="1">
    <source>
        <dbReference type="SAM" id="MobiDB-lite"/>
    </source>
</evidence>